<dbReference type="Proteomes" id="UP001271007">
    <property type="component" value="Unassembled WGS sequence"/>
</dbReference>
<protein>
    <submittedName>
        <fullName evidence="3">Uncharacterized protein</fullName>
    </submittedName>
</protein>
<keyword evidence="4" id="KW-1185">Reference proteome</keyword>
<sequence>MAQSETHHLIMDNRVHVDQAKFANLKDSVVVLTGGANGIGASTLHRLYNASAKIVFGDYDSGAAEKLTSSLSGGAHKPIFVQIDASKYEDNIRLFRTALDAYGRVDHAFAIAGIIEKGKWFDPNLTVETVERAETLQTDLVKVDVNFVGVAYFTRIAVVYLRHGWKEGDDKSIVLISSAAGVRDSPGLFMYQCSKHAVMGLLRSTRKILWERDHIRISAICPAISETQMTVNIIDQFKASDQAINTADDVAKYIVGLSIAKEMHGKAIYVEGGRGWEIMDGLDRTMPGWLGEEPTQRLREHLKTVAQGDGWKIE</sequence>
<proteinExistence type="inferred from homology"/>
<evidence type="ECO:0000313" key="3">
    <source>
        <dbReference type="EMBL" id="KAK3054121.1"/>
    </source>
</evidence>
<dbReference type="AlphaFoldDB" id="A0AAJ0DP06"/>
<evidence type="ECO:0000256" key="1">
    <source>
        <dbReference type="ARBA" id="ARBA00006484"/>
    </source>
</evidence>
<dbReference type="Gene3D" id="3.40.50.720">
    <property type="entry name" value="NAD(P)-binding Rossmann-like Domain"/>
    <property type="match status" value="1"/>
</dbReference>
<dbReference type="GO" id="GO:0016491">
    <property type="term" value="F:oxidoreductase activity"/>
    <property type="evidence" value="ECO:0007669"/>
    <property type="project" value="UniProtKB-KW"/>
</dbReference>
<dbReference type="InterPro" id="IPR036291">
    <property type="entry name" value="NAD(P)-bd_dom_sf"/>
</dbReference>
<comment type="caution">
    <text evidence="3">The sequence shown here is derived from an EMBL/GenBank/DDBJ whole genome shotgun (WGS) entry which is preliminary data.</text>
</comment>
<evidence type="ECO:0000313" key="4">
    <source>
        <dbReference type="Proteomes" id="UP001271007"/>
    </source>
</evidence>
<dbReference type="PANTHER" id="PTHR43180">
    <property type="entry name" value="3-OXOACYL-(ACYL-CARRIER-PROTEIN) REDUCTASE (AFU_ORTHOLOGUE AFUA_6G11210)"/>
    <property type="match status" value="1"/>
</dbReference>
<dbReference type="PRINTS" id="PR00081">
    <property type="entry name" value="GDHRDH"/>
</dbReference>
<dbReference type="Pfam" id="PF00106">
    <property type="entry name" value="adh_short"/>
    <property type="match status" value="1"/>
</dbReference>
<dbReference type="InterPro" id="IPR002347">
    <property type="entry name" value="SDR_fam"/>
</dbReference>
<name>A0AAJ0DP06_9PEZI</name>
<gene>
    <name evidence="3" type="ORF">LTR09_004899</name>
</gene>
<evidence type="ECO:0000256" key="2">
    <source>
        <dbReference type="ARBA" id="ARBA00023002"/>
    </source>
</evidence>
<keyword evidence="2" id="KW-0560">Oxidoreductase</keyword>
<dbReference type="SUPFAM" id="SSF51735">
    <property type="entry name" value="NAD(P)-binding Rossmann-fold domains"/>
    <property type="match status" value="1"/>
</dbReference>
<accession>A0AAJ0DP06</accession>
<organism evidence="3 4">
    <name type="scientific">Extremus antarcticus</name>
    <dbReference type="NCBI Taxonomy" id="702011"/>
    <lineage>
        <taxon>Eukaryota</taxon>
        <taxon>Fungi</taxon>
        <taxon>Dikarya</taxon>
        <taxon>Ascomycota</taxon>
        <taxon>Pezizomycotina</taxon>
        <taxon>Dothideomycetes</taxon>
        <taxon>Dothideomycetidae</taxon>
        <taxon>Mycosphaerellales</taxon>
        <taxon>Extremaceae</taxon>
        <taxon>Extremus</taxon>
    </lineage>
</organism>
<dbReference type="PANTHER" id="PTHR43180:SF86">
    <property type="entry name" value="DEHYDROGENASE, PUTATIVE (AFU_ORTHOLOGUE AFUA_3G00290)-RELATED"/>
    <property type="match status" value="1"/>
</dbReference>
<dbReference type="EMBL" id="JAWDJX010000013">
    <property type="protein sequence ID" value="KAK3054121.1"/>
    <property type="molecule type" value="Genomic_DNA"/>
</dbReference>
<comment type="similarity">
    <text evidence="1">Belongs to the short-chain dehydrogenases/reductases (SDR) family.</text>
</comment>
<reference evidence="3" key="1">
    <citation type="submission" date="2023-04" db="EMBL/GenBank/DDBJ databases">
        <title>Black Yeasts Isolated from many extreme environments.</title>
        <authorList>
            <person name="Coleine C."/>
            <person name="Stajich J.E."/>
            <person name="Selbmann L."/>
        </authorList>
    </citation>
    <scope>NUCLEOTIDE SEQUENCE</scope>
    <source>
        <strain evidence="3">CCFEE 5312</strain>
    </source>
</reference>